<keyword evidence="4" id="KW-1185">Reference proteome</keyword>
<dbReference type="Proteomes" id="UP000202420">
    <property type="component" value="Segment"/>
</dbReference>
<dbReference type="RefSeq" id="YP_001426831.1">
    <property type="nucleotide sequence ID" value="NC_008724.1"/>
</dbReference>
<gene>
    <name evidence="3" type="primary">Z350L</name>
    <name evidence="3" type="ORF">ATCV1_Z350L</name>
</gene>
<sequence length="357" mass="40067">MHFLYTRMIRVPLVYYADKTLELYTFPGITIDQTATIYNETTGGQVPKRVMGGYTKADIKDASGKKRTIQVGRAVASSFLGKPLHGGYTADHINNKEPTNDALPNIRWADKPTQGKNRTIPESCKSACLIVKDGIEKTADEWAKEEGVTKTAISLRAQTGAKGFSYKKYEDLPNEVWKEVEGSRTSKGYWQISNMCRIKCITKHTENVISGDRLSINHDGYPTANINRNSIFLHVLAFKTFFPDEYKKKGDDMMVLHKKDIKTDFRPENLELGTRSINGLQAHKNGRYDHTLSVGKGCVSIDTNGVEKEHISLSDAARYLNEIGYTSAQGPKISNAIRKTEAKGKAHVAYDHTWRWA</sequence>
<protein>
    <submittedName>
        <fullName evidence="3">Uncharacterized protein Z350L</fullName>
    </submittedName>
</protein>
<dbReference type="Pfam" id="PF13392">
    <property type="entry name" value="HNH_3"/>
    <property type="match status" value="1"/>
</dbReference>
<dbReference type="SUPFAM" id="SSF54060">
    <property type="entry name" value="His-Me finger endonucleases"/>
    <property type="match status" value="2"/>
</dbReference>
<dbReference type="EMBL" id="EF101928">
    <property type="protein sequence ID" value="ABT16484.1"/>
    <property type="molecule type" value="Genomic_DNA"/>
</dbReference>
<evidence type="ECO:0000256" key="1">
    <source>
        <dbReference type="SAM" id="MobiDB-lite"/>
    </source>
</evidence>
<evidence type="ECO:0000313" key="4">
    <source>
        <dbReference type="Proteomes" id="UP000202420"/>
    </source>
</evidence>
<feature type="region of interest" description="Disordered" evidence="1">
    <location>
        <begin position="90"/>
        <end position="119"/>
    </location>
</feature>
<evidence type="ECO:0000313" key="3">
    <source>
        <dbReference type="EMBL" id="ABT16484.1"/>
    </source>
</evidence>
<organism evidence="3 4">
    <name type="scientific">Chlorovirus heliozoae</name>
    <dbReference type="NCBI Taxonomy" id="322019"/>
    <lineage>
        <taxon>Viruses</taxon>
        <taxon>Varidnaviria</taxon>
        <taxon>Bamfordvirae</taxon>
        <taxon>Nucleocytoviricota</taxon>
        <taxon>Megaviricetes</taxon>
        <taxon>Algavirales</taxon>
        <taxon>Phycodnaviridae</taxon>
        <taxon>Chlorovirus</taxon>
    </lineage>
</organism>
<proteinExistence type="predicted"/>
<dbReference type="KEGG" id="vg:5470889"/>
<dbReference type="GeneID" id="5470889"/>
<reference evidence="3 4" key="1">
    <citation type="submission" date="2006-09" db="EMBL/GenBank/DDBJ databases">
        <title>Sequence and annotation of the 288-kb ATCV-1 virus that infects an endosymbiotic Chlorella strain of the heliozoon Acanthocystis turfacea.</title>
        <authorList>
            <person name="Fitzgerald L.A."/>
            <person name="Graves M.V."/>
            <person name="Li X."/>
            <person name="Pfitzner A.J.P."/>
            <person name="Hartigan J."/>
            <person name="Van Etten J.L."/>
        </authorList>
    </citation>
    <scope>NUCLEOTIDE SEQUENCE [LARGE SCALE GENOMIC DNA]</scope>
    <source>
        <strain evidence="3 4">ATCV-1</strain>
    </source>
</reference>
<dbReference type="InterPro" id="IPR044925">
    <property type="entry name" value="His-Me_finger_sf"/>
</dbReference>
<accession>A7K8W0</accession>
<feature type="domain" description="HNH nuclease" evidence="2">
    <location>
        <begin position="233"/>
        <end position="279"/>
    </location>
</feature>
<dbReference type="InterPro" id="IPR003615">
    <property type="entry name" value="HNH_nuc"/>
</dbReference>
<dbReference type="OrthoDB" id="21336at10239"/>
<dbReference type="Gene3D" id="3.90.75.20">
    <property type="match status" value="2"/>
</dbReference>
<name>A7K8W0_9PHYC</name>
<evidence type="ECO:0000259" key="2">
    <source>
        <dbReference type="Pfam" id="PF13392"/>
    </source>
</evidence>